<protein>
    <recommendedName>
        <fullName evidence="5">Transmembrane protein</fullName>
    </recommendedName>
</protein>
<evidence type="ECO:0008006" key="5">
    <source>
        <dbReference type="Google" id="ProtNLM"/>
    </source>
</evidence>
<keyword evidence="1" id="KW-0472">Membrane</keyword>
<keyword evidence="1" id="KW-1133">Transmembrane helix</keyword>
<sequence>MLLLLLIILLTTTTIAITASNSTLSSSSNKLNHPHYQNLNVKQTISDTKLNPTLIPKTPQKHEQGSAKWKLNLLHRDKVTTFNATQDHRTRFNARMQRDARNNIPSTIFGGVVAGFFFPTVLFLLLVELGECSCGLLFGLVMGEPSVLLEDHASGNGVRGSDSGLGDAGTPVGLRGTLQRRWVRWRK</sequence>
<name>A0ABU6QSN8_9FABA</name>
<organism evidence="3 4">
    <name type="scientific">Stylosanthes scabra</name>
    <dbReference type="NCBI Taxonomy" id="79078"/>
    <lineage>
        <taxon>Eukaryota</taxon>
        <taxon>Viridiplantae</taxon>
        <taxon>Streptophyta</taxon>
        <taxon>Embryophyta</taxon>
        <taxon>Tracheophyta</taxon>
        <taxon>Spermatophyta</taxon>
        <taxon>Magnoliopsida</taxon>
        <taxon>eudicotyledons</taxon>
        <taxon>Gunneridae</taxon>
        <taxon>Pentapetalae</taxon>
        <taxon>rosids</taxon>
        <taxon>fabids</taxon>
        <taxon>Fabales</taxon>
        <taxon>Fabaceae</taxon>
        <taxon>Papilionoideae</taxon>
        <taxon>50 kb inversion clade</taxon>
        <taxon>dalbergioids sensu lato</taxon>
        <taxon>Dalbergieae</taxon>
        <taxon>Pterocarpus clade</taxon>
        <taxon>Stylosanthes</taxon>
    </lineage>
</organism>
<feature type="transmembrane region" description="Helical" evidence="1">
    <location>
        <begin position="108"/>
        <end position="127"/>
    </location>
</feature>
<comment type="caution">
    <text evidence="3">The sequence shown here is derived from an EMBL/GenBank/DDBJ whole genome shotgun (WGS) entry which is preliminary data.</text>
</comment>
<feature type="signal peptide" evidence="2">
    <location>
        <begin position="1"/>
        <end position="16"/>
    </location>
</feature>
<keyword evidence="2" id="KW-0732">Signal</keyword>
<evidence type="ECO:0000256" key="1">
    <source>
        <dbReference type="SAM" id="Phobius"/>
    </source>
</evidence>
<dbReference type="Proteomes" id="UP001341840">
    <property type="component" value="Unassembled WGS sequence"/>
</dbReference>
<proteinExistence type="predicted"/>
<dbReference type="EMBL" id="JASCZI010001280">
    <property type="protein sequence ID" value="MED6114671.1"/>
    <property type="molecule type" value="Genomic_DNA"/>
</dbReference>
<feature type="chain" id="PRO_5046512309" description="Transmembrane protein" evidence="2">
    <location>
        <begin position="17"/>
        <end position="187"/>
    </location>
</feature>
<evidence type="ECO:0000256" key="2">
    <source>
        <dbReference type="SAM" id="SignalP"/>
    </source>
</evidence>
<accession>A0ABU6QSN8</accession>
<evidence type="ECO:0000313" key="4">
    <source>
        <dbReference type="Proteomes" id="UP001341840"/>
    </source>
</evidence>
<gene>
    <name evidence="3" type="ORF">PIB30_082689</name>
</gene>
<evidence type="ECO:0000313" key="3">
    <source>
        <dbReference type="EMBL" id="MED6114671.1"/>
    </source>
</evidence>
<keyword evidence="1" id="KW-0812">Transmembrane</keyword>
<keyword evidence="4" id="KW-1185">Reference proteome</keyword>
<reference evidence="3 4" key="1">
    <citation type="journal article" date="2023" name="Plants (Basel)">
        <title>Bridging the Gap: Combining Genomics and Transcriptomics Approaches to Understand Stylosanthes scabra, an Orphan Legume from the Brazilian Caatinga.</title>
        <authorList>
            <person name="Ferreira-Neto J.R.C."/>
            <person name="da Silva M.D."/>
            <person name="Binneck E."/>
            <person name="de Melo N.F."/>
            <person name="da Silva R.H."/>
            <person name="de Melo A.L.T.M."/>
            <person name="Pandolfi V."/>
            <person name="Bustamante F.O."/>
            <person name="Brasileiro-Vidal A.C."/>
            <person name="Benko-Iseppon A.M."/>
        </authorList>
    </citation>
    <scope>NUCLEOTIDE SEQUENCE [LARGE SCALE GENOMIC DNA]</scope>
    <source>
        <tissue evidence="3">Leaves</tissue>
    </source>
</reference>